<sequence>MNKKLNASLSREQMKNIMGGTIKMKDELPLCPTCWTPNGPQSKDCIWTACDPLGPIQPTNPNALP</sequence>
<dbReference type="Proteomes" id="UP000184287">
    <property type="component" value="Unassembled WGS sequence"/>
</dbReference>
<keyword evidence="2" id="KW-1185">Reference proteome</keyword>
<name>A0A1M5JLS5_9SPHI</name>
<dbReference type="STRING" id="288992.SAMN04488522_105417"/>
<dbReference type="EMBL" id="FQUQ01000005">
    <property type="protein sequence ID" value="SHG41481.1"/>
    <property type="molecule type" value="Genomic_DNA"/>
</dbReference>
<gene>
    <name evidence="1" type="ORF">SAMN04488522_105417</name>
</gene>
<proteinExistence type="predicted"/>
<accession>A0A1M5JLS5</accession>
<organism evidence="1 2">
    <name type="scientific">Pedobacter caeni</name>
    <dbReference type="NCBI Taxonomy" id="288992"/>
    <lineage>
        <taxon>Bacteria</taxon>
        <taxon>Pseudomonadati</taxon>
        <taxon>Bacteroidota</taxon>
        <taxon>Sphingobacteriia</taxon>
        <taxon>Sphingobacteriales</taxon>
        <taxon>Sphingobacteriaceae</taxon>
        <taxon>Pedobacter</taxon>
    </lineage>
</organism>
<evidence type="ECO:0000313" key="1">
    <source>
        <dbReference type="EMBL" id="SHG41481.1"/>
    </source>
</evidence>
<reference evidence="2" key="1">
    <citation type="submission" date="2016-11" db="EMBL/GenBank/DDBJ databases">
        <authorList>
            <person name="Varghese N."/>
            <person name="Submissions S."/>
        </authorList>
    </citation>
    <scope>NUCLEOTIDE SEQUENCE [LARGE SCALE GENOMIC DNA]</scope>
    <source>
        <strain evidence="2">DSM 16990</strain>
    </source>
</reference>
<dbReference type="AlphaFoldDB" id="A0A1M5JLS5"/>
<protein>
    <submittedName>
        <fullName evidence="1">Uncharacterized protein</fullName>
    </submittedName>
</protein>
<evidence type="ECO:0000313" key="2">
    <source>
        <dbReference type="Proteomes" id="UP000184287"/>
    </source>
</evidence>